<dbReference type="Proteomes" id="UP000298663">
    <property type="component" value="Chromosome X"/>
</dbReference>
<dbReference type="Gene3D" id="1.20.1250.20">
    <property type="entry name" value="MFS general substrate transporter like domains"/>
    <property type="match status" value="1"/>
</dbReference>
<dbReference type="GO" id="GO:0016020">
    <property type="term" value="C:membrane"/>
    <property type="evidence" value="ECO:0007669"/>
    <property type="project" value="UniProtKB-SubCell"/>
</dbReference>
<evidence type="ECO:0000256" key="8">
    <source>
        <dbReference type="SAM" id="MobiDB-lite"/>
    </source>
</evidence>
<accession>A0A4U8UYC9</accession>
<dbReference type="InterPro" id="IPR018456">
    <property type="entry name" value="PTR2_symporter_CS"/>
</dbReference>
<name>A0A4U8UYC9_STECR</name>
<keyword evidence="3 7" id="KW-0812">Transmembrane</keyword>
<dbReference type="EMBL" id="CM016762">
    <property type="protein sequence ID" value="TMS37147.1"/>
    <property type="molecule type" value="Genomic_DNA"/>
</dbReference>
<gene>
    <name evidence="10" type="ORF">L596_004141</name>
</gene>
<dbReference type="SUPFAM" id="SSF103473">
    <property type="entry name" value="MFS general substrate transporter"/>
    <property type="match status" value="1"/>
</dbReference>
<evidence type="ECO:0000256" key="3">
    <source>
        <dbReference type="ARBA" id="ARBA00022692"/>
    </source>
</evidence>
<evidence type="ECO:0000256" key="9">
    <source>
        <dbReference type="SAM" id="Phobius"/>
    </source>
</evidence>
<evidence type="ECO:0000256" key="5">
    <source>
        <dbReference type="ARBA" id="ARBA00022989"/>
    </source>
</evidence>
<keyword evidence="7" id="KW-0813">Transport</keyword>
<keyword evidence="5 9" id="KW-1133">Transmembrane helix</keyword>
<evidence type="ECO:0000313" key="11">
    <source>
        <dbReference type="Proteomes" id="UP000298663"/>
    </source>
</evidence>
<dbReference type="InterPro" id="IPR000109">
    <property type="entry name" value="POT_fam"/>
</dbReference>
<protein>
    <recommendedName>
        <fullName evidence="12">Major facilitator superfamily (MFS) profile domain-containing protein</fullName>
    </recommendedName>
</protein>
<keyword evidence="4" id="KW-0571">Peptide transport</keyword>
<evidence type="ECO:0000256" key="4">
    <source>
        <dbReference type="ARBA" id="ARBA00022856"/>
    </source>
</evidence>
<feature type="transmembrane region" description="Helical" evidence="9">
    <location>
        <begin position="85"/>
        <end position="105"/>
    </location>
</feature>
<dbReference type="PROSITE" id="PS01023">
    <property type="entry name" value="PTR2_2"/>
    <property type="match status" value="1"/>
</dbReference>
<keyword evidence="6 9" id="KW-0472">Membrane</keyword>
<reference evidence="10 11" key="1">
    <citation type="journal article" date="2015" name="Genome Biol.">
        <title>Comparative genomics of Steinernema reveals deeply conserved gene regulatory networks.</title>
        <authorList>
            <person name="Dillman A.R."/>
            <person name="Macchietto M."/>
            <person name="Porter C.F."/>
            <person name="Rogers A."/>
            <person name="Williams B."/>
            <person name="Antoshechkin I."/>
            <person name="Lee M.M."/>
            <person name="Goodwin Z."/>
            <person name="Lu X."/>
            <person name="Lewis E.E."/>
            <person name="Goodrich-Blair H."/>
            <person name="Stock S.P."/>
            <person name="Adams B.J."/>
            <person name="Sternberg P.W."/>
            <person name="Mortazavi A."/>
        </authorList>
    </citation>
    <scope>NUCLEOTIDE SEQUENCE [LARGE SCALE GENOMIC DNA]</scope>
    <source>
        <strain evidence="10 11">ALL</strain>
    </source>
</reference>
<sequence length="266" mass="29191">MRKSAGSCRESTDCSADQYENPPKASKPVTQEYTSWLDIIRYWPKTTFCIVSNEFCERFSYYGMRTVLTLYVSNILKLNTSDSTVFFNAFTVLCYFTPVLGSILADGYIGKFWTIFTVSILYAVGQIMLAVASMYPPTSALHPGLDIAGLIIIAFGTGGIKPCVSAFGGDQFELGQAKMLSMFFSVFYFSINAGSMISTFVSPIFRSEPCMGQDSCYPMAFGIPAILMVISCILFVSGSWWYKKPPPTENVVAEVSKCIGVSAALG</sequence>
<feature type="region of interest" description="Disordered" evidence="8">
    <location>
        <begin position="1"/>
        <end position="28"/>
    </location>
</feature>
<dbReference type="GO" id="GO:0006857">
    <property type="term" value="P:oligopeptide transport"/>
    <property type="evidence" value="ECO:0007669"/>
    <property type="project" value="InterPro"/>
</dbReference>
<keyword evidence="11" id="KW-1185">Reference proteome</keyword>
<reference evidence="10 11" key="2">
    <citation type="journal article" date="2019" name="G3 (Bethesda)">
        <title>Hybrid Assembly of the Genome of the Entomopathogenic Nematode Steinernema carpocapsae Identifies the X-Chromosome.</title>
        <authorList>
            <person name="Serra L."/>
            <person name="Macchietto M."/>
            <person name="Macias-Munoz A."/>
            <person name="McGill C.J."/>
            <person name="Rodriguez I.M."/>
            <person name="Rodriguez B."/>
            <person name="Murad R."/>
            <person name="Mortazavi A."/>
        </authorList>
    </citation>
    <scope>NUCLEOTIDE SEQUENCE [LARGE SCALE GENOMIC DNA]</scope>
    <source>
        <strain evidence="10 11">ALL</strain>
    </source>
</reference>
<dbReference type="InterPro" id="IPR036259">
    <property type="entry name" value="MFS_trans_sf"/>
</dbReference>
<evidence type="ECO:0000256" key="1">
    <source>
        <dbReference type="ARBA" id="ARBA00004141"/>
    </source>
</evidence>
<comment type="caution">
    <text evidence="10">The sequence shown here is derived from an EMBL/GenBank/DDBJ whole genome shotgun (WGS) entry which is preliminary data.</text>
</comment>
<comment type="subcellular location">
    <subcellularLocation>
        <location evidence="1 7">Membrane</location>
        <topology evidence="1 7">Multi-pass membrane protein</topology>
    </subcellularLocation>
</comment>
<organism evidence="10 11">
    <name type="scientific">Steinernema carpocapsae</name>
    <name type="common">Entomopathogenic nematode</name>
    <dbReference type="NCBI Taxonomy" id="34508"/>
    <lineage>
        <taxon>Eukaryota</taxon>
        <taxon>Metazoa</taxon>
        <taxon>Ecdysozoa</taxon>
        <taxon>Nematoda</taxon>
        <taxon>Chromadorea</taxon>
        <taxon>Rhabditida</taxon>
        <taxon>Tylenchina</taxon>
        <taxon>Panagrolaimomorpha</taxon>
        <taxon>Strongyloidoidea</taxon>
        <taxon>Steinernematidae</taxon>
        <taxon>Steinernema</taxon>
    </lineage>
</organism>
<evidence type="ECO:0008006" key="12">
    <source>
        <dbReference type="Google" id="ProtNLM"/>
    </source>
</evidence>
<dbReference type="AlphaFoldDB" id="A0A4U8UYC9"/>
<dbReference type="Pfam" id="PF00854">
    <property type="entry name" value="PTR2"/>
    <property type="match status" value="1"/>
</dbReference>
<feature type="transmembrane region" description="Helical" evidence="9">
    <location>
        <begin position="217"/>
        <end position="236"/>
    </location>
</feature>
<dbReference type="PANTHER" id="PTHR11654">
    <property type="entry name" value="OLIGOPEPTIDE TRANSPORTER-RELATED"/>
    <property type="match status" value="1"/>
</dbReference>
<dbReference type="GO" id="GO:0022857">
    <property type="term" value="F:transmembrane transporter activity"/>
    <property type="evidence" value="ECO:0007669"/>
    <property type="project" value="InterPro"/>
</dbReference>
<dbReference type="OrthoDB" id="205993at2759"/>
<dbReference type="PROSITE" id="PS01022">
    <property type="entry name" value="PTR2_1"/>
    <property type="match status" value="1"/>
</dbReference>
<feature type="transmembrane region" description="Helical" evidence="9">
    <location>
        <begin position="112"/>
        <end position="135"/>
    </location>
</feature>
<comment type="similarity">
    <text evidence="2 7">Belongs to the major facilitator superfamily. Proton-dependent oligopeptide transporter (POT/PTR) (TC 2.A.17) family.</text>
</comment>
<feature type="transmembrane region" description="Helical" evidence="9">
    <location>
        <begin position="180"/>
        <end position="205"/>
    </location>
</feature>
<dbReference type="EMBL" id="AZBU02000001">
    <property type="protein sequence ID" value="TMS37147.1"/>
    <property type="molecule type" value="Genomic_DNA"/>
</dbReference>
<evidence type="ECO:0000313" key="10">
    <source>
        <dbReference type="EMBL" id="TMS37147.1"/>
    </source>
</evidence>
<feature type="transmembrane region" description="Helical" evidence="9">
    <location>
        <begin position="147"/>
        <end position="168"/>
    </location>
</feature>
<evidence type="ECO:0000256" key="6">
    <source>
        <dbReference type="ARBA" id="ARBA00023136"/>
    </source>
</evidence>
<keyword evidence="4" id="KW-0653">Protein transport</keyword>
<proteinExistence type="inferred from homology"/>
<evidence type="ECO:0000256" key="2">
    <source>
        <dbReference type="ARBA" id="ARBA00005982"/>
    </source>
</evidence>
<evidence type="ECO:0000256" key="7">
    <source>
        <dbReference type="RuleBase" id="RU003755"/>
    </source>
</evidence>